<dbReference type="RefSeq" id="WP_273595082.1">
    <property type="nucleotide sequence ID" value="NZ_JAQQXS010000002.1"/>
</dbReference>
<proteinExistence type="predicted"/>
<evidence type="ECO:0000313" key="4">
    <source>
        <dbReference type="EMBL" id="MDC8783957.1"/>
    </source>
</evidence>
<dbReference type="Gene3D" id="3.30.43.10">
    <property type="entry name" value="Uridine Diphospho-n-acetylenolpyruvylglucosamine Reductase, domain 2"/>
    <property type="match status" value="1"/>
</dbReference>
<protein>
    <submittedName>
        <fullName evidence="4">D-arabinono-1,4-lactone oxidase</fullName>
    </submittedName>
</protein>
<evidence type="ECO:0000256" key="1">
    <source>
        <dbReference type="ARBA" id="ARBA00022827"/>
    </source>
</evidence>
<keyword evidence="5" id="KW-1185">Reference proteome</keyword>
<dbReference type="InterPro" id="IPR007173">
    <property type="entry name" value="ALO_C"/>
</dbReference>
<dbReference type="NCBIfam" id="TIGR01679">
    <property type="entry name" value="bact_FAD_ox"/>
    <property type="match status" value="1"/>
</dbReference>
<keyword evidence="2" id="KW-0560">Oxidoreductase</keyword>
<dbReference type="Pfam" id="PF04030">
    <property type="entry name" value="ALO"/>
    <property type="match status" value="1"/>
</dbReference>
<dbReference type="InterPro" id="IPR016167">
    <property type="entry name" value="FAD-bd_PCMH_sub1"/>
</dbReference>
<dbReference type="InterPro" id="IPR016169">
    <property type="entry name" value="FAD-bd_PCMH_sub2"/>
</dbReference>
<evidence type="ECO:0000313" key="5">
    <source>
        <dbReference type="Proteomes" id="UP001219862"/>
    </source>
</evidence>
<sequence length="481" mass="52287">MSNKSTPPNRRRRQLLQAGAAGAAVSLLPGCSPHKAAATVPQSPVAYAAGGPMPWINWAGNQTCTPRQRLAPSSEAEVVDALKRSTGVVRAVGAGHSFSAVVPTNDTLISMDLLEGVVQHDASLHQADIWAGTRLSALGPMLEGLGQALPNQPDLNYLSLGGAVANAAHATGREFGNIPSYCVGLTLATPSGELLACSATQNPEVFQAARTSVGALGLITRLRMQNQAAFKLVETNRVEKTEEVLEDIEQRLARHRHFEMMPLLHSPLAVTIATDLAGPADLNVGEDDPQAVNTLRSVYEAVGWLPGLGELAYEKLLQAAVGGAASSVRVGASYEIFPHVRVVRFREMEYTVPADAGPACLREILRTVRERNLPVCFPLEFRYCKGDDIWLSMFEGLGEKGGCAISVHQFGDIDYRPYFAEIEPIFWKYAGRPHWGKIHTLDAPRLAALYPRHWRDFHEVRRALDPQGRMMNAHLRTIFGA</sequence>
<comment type="caution">
    <text evidence="4">The sequence shown here is derived from an EMBL/GenBank/DDBJ whole genome shotgun (WGS) entry which is preliminary data.</text>
</comment>
<dbReference type="InterPro" id="IPR016166">
    <property type="entry name" value="FAD-bd_PCMH"/>
</dbReference>
<dbReference type="InterPro" id="IPR010031">
    <property type="entry name" value="FAD_lactone_oxidase-like"/>
</dbReference>
<accession>A0ABT5KM98</accession>
<dbReference type="PANTHER" id="PTHR43762:SF1">
    <property type="entry name" value="D-ARABINONO-1,4-LACTONE OXIDASE"/>
    <property type="match status" value="1"/>
</dbReference>
<keyword evidence="1" id="KW-0274">FAD</keyword>
<dbReference type="PANTHER" id="PTHR43762">
    <property type="entry name" value="L-GULONOLACTONE OXIDASE"/>
    <property type="match status" value="1"/>
</dbReference>
<dbReference type="InterPro" id="IPR006094">
    <property type="entry name" value="Oxid_FAD_bind_N"/>
</dbReference>
<feature type="domain" description="FAD-binding PCMH-type" evidence="3">
    <location>
        <begin position="62"/>
        <end position="229"/>
    </location>
</feature>
<dbReference type="SUPFAM" id="SSF56176">
    <property type="entry name" value="FAD-binding/transporter-associated domain-like"/>
    <property type="match status" value="1"/>
</dbReference>
<dbReference type="PROSITE" id="PS51387">
    <property type="entry name" value="FAD_PCMH"/>
    <property type="match status" value="1"/>
</dbReference>
<dbReference type="PROSITE" id="PS51318">
    <property type="entry name" value="TAT"/>
    <property type="match status" value="1"/>
</dbReference>
<dbReference type="Pfam" id="PF01565">
    <property type="entry name" value="FAD_binding_4"/>
    <property type="match status" value="1"/>
</dbReference>
<keyword evidence="1" id="KW-0285">Flavoprotein</keyword>
<dbReference type="InterPro" id="IPR006311">
    <property type="entry name" value="TAT_signal"/>
</dbReference>
<organism evidence="4 5">
    <name type="scientific">Roseateles koreensis</name>
    <dbReference type="NCBI Taxonomy" id="2987526"/>
    <lineage>
        <taxon>Bacteria</taxon>
        <taxon>Pseudomonadati</taxon>
        <taxon>Pseudomonadota</taxon>
        <taxon>Betaproteobacteria</taxon>
        <taxon>Burkholderiales</taxon>
        <taxon>Sphaerotilaceae</taxon>
        <taxon>Roseateles</taxon>
    </lineage>
</organism>
<name>A0ABT5KM98_9BURK</name>
<dbReference type="EMBL" id="JAQQXS010000002">
    <property type="protein sequence ID" value="MDC8783957.1"/>
    <property type="molecule type" value="Genomic_DNA"/>
</dbReference>
<dbReference type="PIRSF" id="PIRSF000136">
    <property type="entry name" value="LGO_GLO"/>
    <property type="match status" value="1"/>
</dbReference>
<dbReference type="InterPro" id="IPR016171">
    <property type="entry name" value="Vanillyl_alc_oxidase_C-sub2"/>
</dbReference>
<dbReference type="InterPro" id="IPR036318">
    <property type="entry name" value="FAD-bd_PCMH-like_sf"/>
</dbReference>
<evidence type="ECO:0000256" key="2">
    <source>
        <dbReference type="ARBA" id="ARBA00023002"/>
    </source>
</evidence>
<reference evidence="4 5" key="1">
    <citation type="submission" date="2022-10" db="EMBL/GenBank/DDBJ databases">
        <title>paucibacter sp. hw8 Genome sequencing.</title>
        <authorList>
            <person name="Park S."/>
        </authorList>
    </citation>
    <scope>NUCLEOTIDE SEQUENCE [LARGE SCALE GENOMIC DNA]</scope>
    <source>
        <strain evidence="5">hw8</strain>
    </source>
</reference>
<evidence type="ECO:0000259" key="3">
    <source>
        <dbReference type="PROSITE" id="PS51387"/>
    </source>
</evidence>
<dbReference type="Gene3D" id="3.30.70.2520">
    <property type="match status" value="1"/>
</dbReference>
<dbReference type="Gene3D" id="3.30.465.10">
    <property type="match status" value="1"/>
</dbReference>
<dbReference type="Proteomes" id="UP001219862">
    <property type="component" value="Unassembled WGS sequence"/>
</dbReference>
<gene>
    <name evidence="4" type="ORF">PRZ01_01980</name>
</gene>
<dbReference type="Gene3D" id="1.10.45.10">
    <property type="entry name" value="Vanillyl-alcohol Oxidase, Chain A, domain 4"/>
    <property type="match status" value="1"/>
</dbReference>